<name>A0ABY1ZPH4_9GAMM</name>
<evidence type="ECO:0000313" key="2">
    <source>
        <dbReference type="Proteomes" id="UP000313645"/>
    </source>
</evidence>
<organism evidence="1 2">
    <name type="scientific">Marinobacter halodurans</name>
    <dbReference type="NCBI Taxonomy" id="2528979"/>
    <lineage>
        <taxon>Bacteria</taxon>
        <taxon>Pseudomonadati</taxon>
        <taxon>Pseudomonadota</taxon>
        <taxon>Gammaproteobacteria</taxon>
        <taxon>Pseudomonadales</taxon>
        <taxon>Marinobacteraceae</taxon>
        <taxon>Marinobacter</taxon>
    </lineage>
</organism>
<dbReference type="EMBL" id="SJDL01000010">
    <property type="protein sequence ID" value="TBW56693.1"/>
    <property type="molecule type" value="Genomic_DNA"/>
</dbReference>
<reference evidence="1 2" key="1">
    <citation type="submission" date="2019-02" db="EMBL/GenBank/DDBJ databases">
        <title>Marinobacter halodurans sp. nov., a marine bacterium isolated from sea tidal flat.</title>
        <authorList>
            <person name="Yoo Y."/>
            <person name="Lee D.W."/>
            <person name="Kim B.S."/>
            <person name="Kim J.-J."/>
        </authorList>
    </citation>
    <scope>NUCLEOTIDE SEQUENCE [LARGE SCALE GENOMIC DNA]</scope>
    <source>
        <strain evidence="1 2">YJ-S3-2</strain>
    </source>
</reference>
<dbReference type="SUPFAM" id="SSF52540">
    <property type="entry name" value="P-loop containing nucleoside triphosphate hydrolases"/>
    <property type="match status" value="1"/>
</dbReference>
<gene>
    <name evidence="1" type="ORF">EZI54_08580</name>
</gene>
<dbReference type="Proteomes" id="UP000313645">
    <property type="component" value="Unassembled WGS sequence"/>
</dbReference>
<proteinExistence type="predicted"/>
<keyword evidence="2" id="KW-1185">Reference proteome</keyword>
<protein>
    <recommendedName>
        <fullName evidence="3">Helix-turn-helix transcriptional regulator</fullName>
    </recommendedName>
</protein>
<sequence>MSQGPGSRPSAHRSSSRRGLGRASHLTLASVSPDWHTFADSLAVSLMRSPRGILWLQGDAGSGKTELLRANIPRWPFSSVWMDLRRATEVMASAEPAVPADGNGNIPRTVLILDDMPPADLLCLMQDPLHPASELLLSHPGPVLLVSRTQGQMDLQALTARTGRSVDVMAVPPSGIEQRLGILRSEQSCIEREWQVEIAPCALQRAARGLSPDWPETPGGSVRWLTAAAARVTLEAEQGDPALRAVEARIDDLNRALLLAQARNGDVEALERDLHLAEIERAAYAVDWHERERRGELRKVQAGDIDREIRAARCSAWSDSVPEVLGRKPYPCSEAIAEDG</sequence>
<comment type="caution">
    <text evidence="1">The sequence shown here is derived from an EMBL/GenBank/DDBJ whole genome shotgun (WGS) entry which is preliminary data.</text>
</comment>
<accession>A0ABY1ZPH4</accession>
<evidence type="ECO:0008006" key="3">
    <source>
        <dbReference type="Google" id="ProtNLM"/>
    </source>
</evidence>
<evidence type="ECO:0000313" key="1">
    <source>
        <dbReference type="EMBL" id="TBW56693.1"/>
    </source>
</evidence>
<dbReference type="InterPro" id="IPR027417">
    <property type="entry name" value="P-loop_NTPase"/>
</dbReference>